<keyword evidence="1" id="KW-1133">Transmembrane helix</keyword>
<feature type="transmembrane region" description="Helical" evidence="1">
    <location>
        <begin position="101"/>
        <end position="122"/>
    </location>
</feature>
<proteinExistence type="predicted"/>
<evidence type="ECO:0000313" key="2">
    <source>
        <dbReference type="EMBL" id="CAK7322809.1"/>
    </source>
</evidence>
<dbReference type="AlphaFoldDB" id="A0AAV1QRP3"/>
<dbReference type="EMBL" id="CAWUPB010000030">
    <property type="protein sequence ID" value="CAK7322809.1"/>
    <property type="molecule type" value="Genomic_DNA"/>
</dbReference>
<feature type="transmembrane region" description="Helical" evidence="1">
    <location>
        <begin position="191"/>
        <end position="213"/>
    </location>
</feature>
<dbReference type="PANTHER" id="PTHR33133">
    <property type="entry name" value="OS08G0107100 PROTEIN-RELATED"/>
    <property type="match status" value="1"/>
</dbReference>
<protein>
    <recommendedName>
        <fullName evidence="4">Transmembrane protein</fullName>
    </recommendedName>
</protein>
<accession>A0AAV1QRP3</accession>
<feature type="transmembrane region" description="Helical" evidence="1">
    <location>
        <begin position="234"/>
        <end position="256"/>
    </location>
</feature>
<feature type="transmembrane region" description="Helical" evidence="1">
    <location>
        <begin position="134"/>
        <end position="156"/>
    </location>
</feature>
<gene>
    <name evidence="2" type="ORF">DCAF_LOCUS420</name>
</gene>
<keyword evidence="1" id="KW-0472">Membrane</keyword>
<evidence type="ECO:0008006" key="4">
    <source>
        <dbReference type="Google" id="ProtNLM"/>
    </source>
</evidence>
<evidence type="ECO:0000313" key="3">
    <source>
        <dbReference type="Proteomes" id="UP001314170"/>
    </source>
</evidence>
<name>A0AAV1QRP3_9ROSI</name>
<feature type="transmembrane region" description="Helical" evidence="1">
    <location>
        <begin position="276"/>
        <end position="304"/>
    </location>
</feature>
<sequence length="343" mass="37890">MDQEKTPMENTGSKIMRKSIFTFLQNYQYFTSTPALLAFPFSASVLLANLLLLSSSSSSLLPVVYNRLNSLFHAAGLIHPPSSELFNLVTLKLSQTISFHILTLPFTLTFFLITKASVIQALKTNHQKPPSPNFFCIFSIFNPLLLTHVCNSLLILSANSTAFCLLFFTFNLFHDNIGFGLHLFLSAAGAVAYSIILAHAIIICNLALVLSGMERIGGYLAILKACVVIRGRASTALSLTVAVNIALAGVEALFQYRIGRAYHHHKGESETPSSNLLIISEGMLIVYLYSILVVLDTIVSCIFFKSCKPTYSTCIDQQSKYTYRINEIEEDVENGGYKMSLKV</sequence>
<keyword evidence="1" id="KW-0812">Transmembrane</keyword>
<evidence type="ECO:0000256" key="1">
    <source>
        <dbReference type="SAM" id="Phobius"/>
    </source>
</evidence>
<feature type="transmembrane region" description="Helical" evidence="1">
    <location>
        <begin position="35"/>
        <end position="53"/>
    </location>
</feature>
<comment type="caution">
    <text evidence="2">The sequence shown here is derived from an EMBL/GenBank/DDBJ whole genome shotgun (WGS) entry which is preliminary data.</text>
</comment>
<organism evidence="2 3">
    <name type="scientific">Dovyalis caffra</name>
    <dbReference type="NCBI Taxonomy" id="77055"/>
    <lineage>
        <taxon>Eukaryota</taxon>
        <taxon>Viridiplantae</taxon>
        <taxon>Streptophyta</taxon>
        <taxon>Embryophyta</taxon>
        <taxon>Tracheophyta</taxon>
        <taxon>Spermatophyta</taxon>
        <taxon>Magnoliopsida</taxon>
        <taxon>eudicotyledons</taxon>
        <taxon>Gunneridae</taxon>
        <taxon>Pentapetalae</taxon>
        <taxon>rosids</taxon>
        <taxon>fabids</taxon>
        <taxon>Malpighiales</taxon>
        <taxon>Salicaceae</taxon>
        <taxon>Flacourtieae</taxon>
        <taxon>Dovyalis</taxon>
    </lineage>
</organism>
<dbReference type="PANTHER" id="PTHR33133:SF3">
    <property type="entry name" value="TRANSMEMBRANE PROTEIN"/>
    <property type="match status" value="1"/>
</dbReference>
<dbReference type="Proteomes" id="UP001314170">
    <property type="component" value="Unassembled WGS sequence"/>
</dbReference>
<feature type="transmembrane region" description="Helical" evidence="1">
    <location>
        <begin position="163"/>
        <end position="185"/>
    </location>
</feature>
<reference evidence="2 3" key="1">
    <citation type="submission" date="2024-01" db="EMBL/GenBank/DDBJ databases">
        <authorList>
            <person name="Waweru B."/>
        </authorList>
    </citation>
    <scope>NUCLEOTIDE SEQUENCE [LARGE SCALE GENOMIC DNA]</scope>
</reference>
<keyword evidence="3" id="KW-1185">Reference proteome</keyword>